<gene>
    <name evidence="3" type="ORF">FB567DRAFT_558797</name>
</gene>
<dbReference type="OrthoDB" id="9979195at2759"/>
<dbReference type="InterPro" id="IPR041411">
    <property type="entry name" value="Ldi"/>
</dbReference>
<dbReference type="Pfam" id="PF18566">
    <property type="entry name" value="Ldi"/>
    <property type="match status" value="1"/>
</dbReference>
<dbReference type="Proteomes" id="UP000813461">
    <property type="component" value="Unassembled WGS sequence"/>
</dbReference>
<feature type="compositionally biased region" description="Low complexity" evidence="1">
    <location>
        <begin position="1"/>
        <end position="13"/>
    </location>
</feature>
<evidence type="ECO:0000313" key="4">
    <source>
        <dbReference type="Proteomes" id="UP000813461"/>
    </source>
</evidence>
<keyword evidence="4" id="KW-1185">Reference proteome</keyword>
<protein>
    <recommendedName>
        <fullName evidence="2">Linalool dehydratase/isomerase domain-containing protein</fullName>
    </recommendedName>
</protein>
<feature type="domain" description="Linalool dehydratase/isomerase" evidence="2">
    <location>
        <begin position="64"/>
        <end position="417"/>
    </location>
</feature>
<dbReference type="EMBL" id="JAGMVJ010000005">
    <property type="protein sequence ID" value="KAH7090628.1"/>
    <property type="molecule type" value="Genomic_DNA"/>
</dbReference>
<evidence type="ECO:0000256" key="1">
    <source>
        <dbReference type="SAM" id="MobiDB-lite"/>
    </source>
</evidence>
<comment type="caution">
    <text evidence="3">The sequence shown here is derived from an EMBL/GenBank/DDBJ whole genome shotgun (WGS) entry which is preliminary data.</text>
</comment>
<sequence length="555" mass="62964">MATITQTQTHTATKSAPDLSAYPQLTKEQAGHVRHFLNLVSQPDGSWNNMGGLEGMQEFNDAYRYQLATMAYAIGITHFHHNPALRSVYKPLFRRVIHKMLLKEVWGYWFMTSHSGNFTEPDRTELRKPWADPVKKENIMYSGHLLLMTSLYAMLFDDDEFEKPGSIKFTWDPLFWGMGTEVYEYDNRSLQNIILNEMEGNGWVGVCCEPNLVFVVCNQFPIIAVRYNDIRDGTNRSAEVTKKYQEAWDKKGMVQADGMFVNWIMMKQDMVIPPKGVPYGAMPPLDVGFTAWASAFMNAWNPSLVSSLFDAQSVGHITRVNGKYRIHPTAVAAAFRHLVSTQDADPNSEATLEQALKESHSLPPSPIRFLPATFGVVTTWLSELGKAEILADLFEYADTHLNPKWERGGLCYPRQDDQPPNTTDIFHMDPFSGNALMAYARLNVPNGQNIMYTSPWTKEELAKRPYIDGVTMDDGVDYLRGGWNSDKEILFLTAKTWDGRKTVLKPVARNLAEGKWDVYVDQRFVRTENVRENSGIELEVEVAGNPVDVVFVRGS</sequence>
<evidence type="ECO:0000259" key="2">
    <source>
        <dbReference type="Pfam" id="PF18566"/>
    </source>
</evidence>
<accession>A0A8K0W1B9</accession>
<organism evidence="3 4">
    <name type="scientific">Paraphoma chrysanthemicola</name>
    <dbReference type="NCBI Taxonomy" id="798071"/>
    <lineage>
        <taxon>Eukaryota</taxon>
        <taxon>Fungi</taxon>
        <taxon>Dikarya</taxon>
        <taxon>Ascomycota</taxon>
        <taxon>Pezizomycotina</taxon>
        <taxon>Dothideomycetes</taxon>
        <taxon>Pleosporomycetidae</taxon>
        <taxon>Pleosporales</taxon>
        <taxon>Pleosporineae</taxon>
        <taxon>Phaeosphaeriaceae</taxon>
        <taxon>Paraphoma</taxon>
    </lineage>
</organism>
<dbReference type="AlphaFoldDB" id="A0A8K0W1B9"/>
<feature type="region of interest" description="Disordered" evidence="1">
    <location>
        <begin position="1"/>
        <end position="21"/>
    </location>
</feature>
<proteinExistence type="predicted"/>
<reference evidence="3" key="1">
    <citation type="journal article" date="2021" name="Nat. Commun.">
        <title>Genetic determinants of endophytism in the Arabidopsis root mycobiome.</title>
        <authorList>
            <person name="Mesny F."/>
            <person name="Miyauchi S."/>
            <person name="Thiergart T."/>
            <person name="Pickel B."/>
            <person name="Atanasova L."/>
            <person name="Karlsson M."/>
            <person name="Huettel B."/>
            <person name="Barry K.W."/>
            <person name="Haridas S."/>
            <person name="Chen C."/>
            <person name="Bauer D."/>
            <person name="Andreopoulos W."/>
            <person name="Pangilinan J."/>
            <person name="LaButti K."/>
            <person name="Riley R."/>
            <person name="Lipzen A."/>
            <person name="Clum A."/>
            <person name="Drula E."/>
            <person name="Henrissat B."/>
            <person name="Kohler A."/>
            <person name="Grigoriev I.V."/>
            <person name="Martin F.M."/>
            <person name="Hacquard S."/>
        </authorList>
    </citation>
    <scope>NUCLEOTIDE SEQUENCE</scope>
    <source>
        <strain evidence="3">MPI-SDFR-AT-0120</strain>
    </source>
</reference>
<name>A0A8K0W1B9_9PLEO</name>
<evidence type="ECO:0000313" key="3">
    <source>
        <dbReference type="EMBL" id="KAH7090628.1"/>
    </source>
</evidence>